<gene>
    <name evidence="1" type="ORF">FB45DRAFT_909349</name>
</gene>
<reference evidence="1" key="1">
    <citation type="submission" date="2023-03" db="EMBL/GenBank/DDBJ databases">
        <title>Massive genome expansion in bonnet fungi (Mycena s.s.) driven by repeated elements and novel gene families across ecological guilds.</title>
        <authorList>
            <consortium name="Lawrence Berkeley National Laboratory"/>
            <person name="Harder C.B."/>
            <person name="Miyauchi S."/>
            <person name="Viragh M."/>
            <person name="Kuo A."/>
            <person name="Thoen E."/>
            <person name="Andreopoulos B."/>
            <person name="Lu D."/>
            <person name="Skrede I."/>
            <person name="Drula E."/>
            <person name="Henrissat B."/>
            <person name="Morin E."/>
            <person name="Kohler A."/>
            <person name="Barry K."/>
            <person name="LaButti K."/>
            <person name="Morin E."/>
            <person name="Salamov A."/>
            <person name="Lipzen A."/>
            <person name="Mereny Z."/>
            <person name="Hegedus B."/>
            <person name="Baldrian P."/>
            <person name="Stursova M."/>
            <person name="Weitz H."/>
            <person name="Taylor A."/>
            <person name="Grigoriev I.V."/>
            <person name="Nagy L.G."/>
            <person name="Martin F."/>
            <person name="Kauserud H."/>
        </authorList>
    </citation>
    <scope>NUCLEOTIDE SEQUENCE</scope>
    <source>
        <strain evidence="1">9284</strain>
    </source>
</reference>
<accession>A0AAD7FRR2</accession>
<keyword evidence="2" id="KW-1185">Reference proteome</keyword>
<comment type="caution">
    <text evidence="1">The sequence shown here is derived from an EMBL/GenBank/DDBJ whole genome shotgun (WGS) entry which is preliminary data.</text>
</comment>
<protein>
    <submittedName>
        <fullName evidence="1">Uncharacterized protein</fullName>
    </submittedName>
</protein>
<proteinExistence type="predicted"/>
<evidence type="ECO:0000313" key="1">
    <source>
        <dbReference type="EMBL" id="KAJ7634610.1"/>
    </source>
</evidence>
<dbReference type="EMBL" id="JARKIF010000007">
    <property type="protein sequence ID" value="KAJ7634610.1"/>
    <property type="molecule type" value="Genomic_DNA"/>
</dbReference>
<name>A0AAD7FRR2_9AGAR</name>
<dbReference type="AlphaFoldDB" id="A0AAD7FRR2"/>
<sequence>MPPLRSASIRLCPLSPPSSMKEEEENVQLSTNDYRLPLGKPTLVFFPPQARTGPTKAKAAKRKLEEPVVVQVMMDTVSRSPTREEVAAYYDSDTQEEITAVVETILFDNVLNPHGYTPAKGFEIEGNGYILRGFKEDWKWGRRLLLEWGGTRVNPCADKWTFRFKWTGNGASKGLAESEVVM</sequence>
<organism evidence="1 2">
    <name type="scientific">Roridomyces roridus</name>
    <dbReference type="NCBI Taxonomy" id="1738132"/>
    <lineage>
        <taxon>Eukaryota</taxon>
        <taxon>Fungi</taxon>
        <taxon>Dikarya</taxon>
        <taxon>Basidiomycota</taxon>
        <taxon>Agaricomycotina</taxon>
        <taxon>Agaricomycetes</taxon>
        <taxon>Agaricomycetidae</taxon>
        <taxon>Agaricales</taxon>
        <taxon>Marasmiineae</taxon>
        <taxon>Mycenaceae</taxon>
        <taxon>Roridomyces</taxon>
    </lineage>
</organism>
<dbReference type="Proteomes" id="UP001221142">
    <property type="component" value="Unassembled WGS sequence"/>
</dbReference>
<evidence type="ECO:0000313" key="2">
    <source>
        <dbReference type="Proteomes" id="UP001221142"/>
    </source>
</evidence>